<name>A0AAV7PA45_PLEWA</name>
<organism evidence="1 2">
    <name type="scientific">Pleurodeles waltl</name>
    <name type="common">Iberian ribbed newt</name>
    <dbReference type="NCBI Taxonomy" id="8319"/>
    <lineage>
        <taxon>Eukaryota</taxon>
        <taxon>Metazoa</taxon>
        <taxon>Chordata</taxon>
        <taxon>Craniata</taxon>
        <taxon>Vertebrata</taxon>
        <taxon>Euteleostomi</taxon>
        <taxon>Amphibia</taxon>
        <taxon>Batrachia</taxon>
        <taxon>Caudata</taxon>
        <taxon>Salamandroidea</taxon>
        <taxon>Salamandridae</taxon>
        <taxon>Pleurodelinae</taxon>
        <taxon>Pleurodeles</taxon>
    </lineage>
</organism>
<dbReference type="AlphaFoldDB" id="A0AAV7PA45"/>
<reference evidence="1" key="1">
    <citation type="journal article" date="2022" name="bioRxiv">
        <title>Sequencing and chromosome-scale assembly of the giantPleurodeles waltlgenome.</title>
        <authorList>
            <person name="Brown T."/>
            <person name="Elewa A."/>
            <person name="Iarovenko S."/>
            <person name="Subramanian E."/>
            <person name="Araus A.J."/>
            <person name="Petzold A."/>
            <person name="Susuki M."/>
            <person name="Suzuki K.-i.T."/>
            <person name="Hayashi T."/>
            <person name="Toyoda A."/>
            <person name="Oliveira C."/>
            <person name="Osipova E."/>
            <person name="Leigh N.D."/>
            <person name="Simon A."/>
            <person name="Yun M.H."/>
        </authorList>
    </citation>
    <scope>NUCLEOTIDE SEQUENCE</scope>
    <source>
        <strain evidence="1">20211129_DDA</strain>
        <tissue evidence="1">Liver</tissue>
    </source>
</reference>
<accession>A0AAV7PA45</accession>
<evidence type="ECO:0000313" key="1">
    <source>
        <dbReference type="EMBL" id="KAJ1124127.1"/>
    </source>
</evidence>
<protein>
    <submittedName>
        <fullName evidence="1">Uncharacterized protein</fullName>
    </submittedName>
</protein>
<sequence length="79" mass="8690">MAVRRVPALVVDPFRVAGFSDAQGLCVESWACGMESQALRRFGGHCMEMSSARQALRRFPLWKSATSSQVSSVSIQWAV</sequence>
<proteinExistence type="predicted"/>
<evidence type="ECO:0000313" key="2">
    <source>
        <dbReference type="Proteomes" id="UP001066276"/>
    </source>
</evidence>
<dbReference type="Proteomes" id="UP001066276">
    <property type="component" value="Chromosome 7"/>
</dbReference>
<dbReference type="EMBL" id="JANPWB010000011">
    <property type="protein sequence ID" value="KAJ1124127.1"/>
    <property type="molecule type" value="Genomic_DNA"/>
</dbReference>
<keyword evidence="2" id="KW-1185">Reference proteome</keyword>
<comment type="caution">
    <text evidence="1">The sequence shown here is derived from an EMBL/GenBank/DDBJ whole genome shotgun (WGS) entry which is preliminary data.</text>
</comment>
<gene>
    <name evidence="1" type="ORF">NDU88_002589</name>
</gene>